<dbReference type="EC" id="1.1.1.100" evidence="5"/>
<dbReference type="OrthoDB" id="9803333at2"/>
<dbReference type="PRINTS" id="PR00081">
    <property type="entry name" value="GDHRDH"/>
</dbReference>
<reference evidence="5 6" key="1">
    <citation type="submission" date="2019-05" db="EMBL/GenBank/DDBJ databases">
        <title>Complete genome sequencing of Anaerostipes rhamnosivorans.</title>
        <authorList>
            <person name="Bui T.P.N."/>
            <person name="de Vos W.M."/>
        </authorList>
    </citation>
    <scope>NUCLEOTIDE SEQUENCE [LARGE SCALE GENOMIC DNA]</scope>
    <source>
        <strain evidence="5 6">1y2</strain>
    </source>
</reference>
<dbReference type="Pfam" id="PF00106">
    <property type="entry name" value="adh_short"/>
    <property type="match status" value="1"/>
</dbReference>
<evidence type="ECO:0000313" key="5">
    <source>
        <dbReference type="EMBL" id="QCP34767.1"/>
    </source>
</evidence>
<dbReference type="InterPro" id="IPR036291">
    <property type="entry name" value="NAD(P)-bd_dom_sf"/>
</dbReference>
<dbReference type="RefSeq" id="WP_137328263.1">
    <property type="nucleotide sequence ID" value="NZ_CP040058.1"/>
</dbReference>
<keyword evidence="6" id="KW-1185">Reference proteome</keyword>
<dbReference type="GO" id="GO:0004316">
    <property type="term" value="F:3-oxoacyl-[acyl-carrier-protein] reductase (NADPH) activity"/>
    <property type="evidence" value="ECO:0007669"/>
    <property type="project" value="UniProtKB-EC"/>
</dbReference>
<dbReference type="GO" id="GO:0032787">
    <property type="term" value="P:monocarboxylic acid metabolic process"/>
    <property type="evidence" value="ECO:0007669"/>
    <property type="project" value="UniProtKB-ARBA"/>
</dbReference>
<keyword evidence="2 5" id="KW-0560">Oxidoreductase</keyword>
<dbReference type="EMBL" id="CP040058">
    <property type="protein sequence ID" value="QCP34767.1"/>
    <property type="molecule type" value="Genomic_DNA"/>
</dbReference>
<evidence type="ECO:0000256" key="2">
    <source>
        <dbReference type="ARBA" id="ARBA00023002"/>
    </source>
</evidence>
<dbReference type="Gene3D" id="3.40.50.720">
    <property type="entry name" value="NAD(P)-binding Rossmann-like Domain"/>
    <property type="match status" value="1"/>
</dbReference>
<dbReference type="InterPro" id="IPR002347">
    <property type="entry name" value="SDR_fam"/>
</dbReference>
<dbReference type="InterPro" id="IPR050259">
    <property type="entry name" value="SDR"/>
</dbReference>
<dbReference type="FunFam" id="3.40.50.720:FF:000173">
    <property type="entry name" value="3-oxoacyl-[acyl-carrier protein] reductase"/>
    <property type="match status" value="1"/>
</dbReference>
<keyword evidence="3" id="KW-0753">Steroid metabolism</keyword>
<accession>A0A4P8IDS2</accession>
<dbReference type="Proteomes" id="UP000298653">
    <property type="component" value="Chromosome"/>
</dbReference>
<evidence type="ECO:0000256" key="1">
    <source>
        <dbReference type="ARBA" id="ARBA00006484"/>
    </source>
</evidence>
<sequence length="255" mass="27820">MDLILKNRTAIVTGGGKGFGKAICTVLVQEGANVIMNYRSNRQDALSYIKKLNDNYSGHIIGFCGDMTISENRERIFETALKEYGSIDILINNAASWTTALVADMPKEEFEHVLDVNLTVPFLMSQKLIQYLIKSGKRGSIMNVVSKAAITGSERNHAHYAASKAGLVGFTKSLAKETASAGITVNAIAPGYMKTEMLNKSFKNRDDEDQQVKKIPVGRIADPIELANVVAFMVSEKASYFTGTVFNGTGGMIMF</sequence>
<name>A0A4P8IDS2_9FIRM</name>
<dbReference type="PANTHER" id="PTHR42879">
    <property type="entry name" value="3-OXOACYL-(ACYL-CARRIER-PROTEIN) REDUCTASE"/>
    <property type="match status" value="1"/>
</dbReference>
<comment type="similarity">
    <text evidence="1 4">Belongs to the short-chain dehydrogenases/reductases (SDR) family.</text>
</comment>
<organism evidence="5 6">
    <name type="scientific">Anaerostipes rhamnosivorans</name>
    <dbReference type="NCBI Taxonomy" id="1229621"/>
    <lineage>
        <taxon>Bacteria</taxon>
        <taxon>Bacillati</taxon>
        <taxon>Bacillota</taxon>
        <taxon>Clostridia</taxon>
        <taxon>Lachnospirales</taxon>
        <taxon>Lachnospiraceae</taxon>
        <taxon>Anaerostipes</taxon>
    </lineage>
</organism>
<proteinExistence type="inferred from homology"/>
<dbReference type="SUPFAM" id="SSF51735">
    <property type="entry name" value="NAD(P)-binding Rossmann-fold domains"/>
    <property type="match status" value="1"/>
</dbReference>
<dbReference type="PROSITE" id="PS00061">
    <property type="entry name" value="ADH_SHORT"/>
    <property type="match status" value="1"/>
</dbReference>
<evidence type="ECO:0000256" key="4">
    <source>
        <dbReference type="RuleBase" id="RU000363"/>
    </source>
</evidence>
<protein>
    <submittedName>
        <fullName evidence="5">3-oxoacyl-[acyl-carrier protein] reductase</fullName>
        <ecNumber evidence="5">1.1.1.100</ecNumber>
    </submittedName>
</protein>
<dbReference type="KEGG" id="arf:AR1Y2_1313"/>
<gene>
    <name evidence="5" type="ORF">AR1Y2_1313</name>
</gene>
<dbReference type="PANTHER" id="PTHR42879:SF2">
    <property type="entry name" value="3-OXOACYL-[ACYL-CARRIER-PROTEIN] REDUCTASE FABG"/>
    <property type="match status" value="1"/>
</dbReference>
<dbReference type="GO" id="GO:0008202">
    <property type="term" value="P:steroid metabolic process"/>
    <property type="evidence" value="ECO:0007669"/>
    <property type="project" value="UniProtKB-KW"/>
</dbReference>
<dbReference type="InterPro" id="IPR020904">
    <property type="entry name" value="Sc_DH/Rdtase_CS"/>
</dbReference>
<evidence type="ECO:0000256" key="3">
    <source>
        <dbReference type="ARBA" id="ARBA00023221"/>
    </source>
</evidence>
<keyword evidence="3" id="KW-0443">Lipid metabolism</keyword>
<evidence type="ECO:0000313" key="6">
    <source>
        <dbReference type="Proteomes" id="UP000298653"/>
    </source>
</evidence>
<dbReference type="AlphaFoldDB" id="A0A4P8IDS2"/>
<dbReference type="PRINTS" id="PR00080">
    <property type="entry name" value="SDRFAMILY"/>
</dbReference>